<evidence type="ECO:0000313" key="2">
    <source>
        <dbReference type="Proteomes" id="UP001159405"/>
    </source>
</evidence>
<accession>A0ABN8Q8C0</accession>
<proteinExistence type="predicted"/>
<dbReference type="EMBL" id="CALNXK010000105">
    <property type="protein sequence ID" value="CAH3156669.1"/>
    <property type="molecule type" value="Genomic_DNA"/>
</dbReference>
<organism evidence="1 2">
    <name type="scientific">Porites lobata</name>
    <dbReference type="NCBI Taxonomy" id="104759"/>
    <lineage>
        <taxon>Eukaryota</taxon>
        <taxon>Metazoa</taxon>
        <taxon>Cnidaria</taxon>
        <taxon>Anthozoa</taxon>
        <taxon>Hexacorallia</taxon>
        <taxon>Scleractinia</taxon>
        <taxon>Fungiina</taxon>
        <taxon>Poritidae</taxon>
        <taxon>Porites</taxon>
    </lineage>
</organism>
<gene>
    <name evidence="1" type="ORF">PLOB_00001930</name>
</gene>
<reference evidence="1 2" key="1">
    <citation type="submission" date="2022-05" db="EMBL/GenBank/DDBJ databases">
        <authorList>
            <consortium name="Genoscope - CEA"/>
            <person name="William W."/>
        </authorList>
    </citation>
    <scope>NUCLEOTIDE SEQUENCE [LARGE SCALE GENOMIC DNA]</scope>
</reference>
<protein>
    <submittedName>
        <fullName evidence="1">Uncharacterized protein</fullName>
    </submittedName>
</protein>
<evidence type="ECO:0000313" key="1">
    <source>
        <dbReference type="EMBL" id="CAH3156669.1"/>
    </source>
</evidence>
<sequence>MVLFDLLVYALKGKVSDGNFSTRSKITSAVSHGTVLGPLLFLMTDHPTSTVAPDYLLMTWILHLIIKDSRMIYTDLRNESPCGRWNLTP</sequence>
<keyword evidence="2" id="KW-1185">Reference proteome</keyword>
<comment type="caution">
    <text evidence="1">The sequence shown here is derived from an EMBL/GenBank/DDBJ whole genome shotgun (WGS) entry which is preliminary data.</text>
</comment>
<dbReference type="Proteomes" id="UP001159405">
    <property type="component" value="Unassembled WGS sequence"/>
</dbReference>
<name>A0ABN8Q8C0_9CNID</name>